<dbReference type="InterPro" id="IPR036397">
    <property type="entry name" value="RNaseH_sf"/>
</dbReference>
<dbReference type="InterPro" id="IPR053151">
    <property type="entry name" value="RNase_H-like"/>
</dbReference>
<dbReference type="GO" id="GO:0004523">
    <property type="term" value="F:RNA-DNA hybrid ribonuclease activity"/>
    <property type="evidence" value="ECO:0007669"/>
    <property type="project" value="InterPro"/>
</dbReference>
<feature type="non-terminal residue" evidence="2">
    <location>
        <position position="1"/>
    </location>
</feature>
<dbReference type="AlphaFoldDB" id="A0A816X2Z9"/>
<dbReference type="EMBL" id="HG994356">
    <property type="protein sequence ID" value="CAF2142068.1"/>
    <property type="molecule type" value="Genomic_DNA"/>
</dbReference>
<dbReference type="Gene3D" id="3.30.420.10">
    <property type="entry name" value="Ribonuclease H-like superfamily/Ribonuclease H"/>
    <property type="match status" value="1"/>
</dbReference>
<dbReference type="InterPro" id="IPR012337">
    <property type="entry name" value="RNaseH-like_sf"/>
</dbReference>
<proteinExistence type="predicted"/>
<dbReference type="Pfam" id="PF13456">
    <property type="entry name" value="RVT_3"/>
    <property type="match status" value="1"/>
</dbReference>
<accession>A0A816X2Z9</accession>
<evidence type="ECO:0000259" key="1">
    <source>
        <dbReference type="Pfam" id="PF13456"/>
    </source>
</evidence>
<reference evidence="2" key="1">
    <citation type="submission" date="2021-01" db="EMBL/GenBank/DDBJ databases">
        <authorList>
            <consortium name="Genoscope - CEA"/>
            <person name="William W."/>
        </authorList>
    </citation>
    <scope>NUCLEOTIDE SEQUENCE</scope>
</reference>
<dbReference type="SUPFAM" id="SSF53098">
    <property type="entry name" value="Ribonuclease H-like"/>
    <property type="match status" value="1"/>
</dbReference>
<dbReference type="InterPro" id="IPR002156">
    <property type="entry name" value="RNaseH_domain"/>
</dbReference>
<name>A0A816X2Z9_BRANA</name>
<protein>
    <submittedName>
        <fullName evidence="2">(rape) hypothetical protein</fullName>
    </submittedName>
</protein>
<dbReference type="GO" id="GO:0003676">
    <property type="term" value="F:nucleic acid binding"/>
    <property type="evidence" value="ECO:0007669"/>
    <property type="project" value="InterPro"/>
</dbReference>
<dbReference type="PANTHER" id="PTHR47723">
    <property type="entry name" value="OS05G0353850 PROTEIN"/>
    <property type="match status" value="1"/>
</dbReference>
<feature type="domain" description="RNase H type-1" evidence="1">
    <location>
        <begin position="12"/>
        <end position="132"/>
    </location>
</feature>
<sequence length="161" mass="18805">WKRPDPCLVKCNYDGSFYNINTPVQARWLVRDSMGLFKGAGQFKTRKPHNALESELQALLGAMMVCWSQGHTKVIFEEDNTNVINLITRKTKNIDVLNLLRDIWEWEQRFETIQHVWTNQGSNACADLLAKQQIPDREEYIYHAFVPNVIRGAITIDYFHH</sequence>
<dbReference type="PANTHER" id="PTHR47723:SF19">
    <property type="entry name" value="POLYNUCLEOTIDYL TRANSFERASE, RIBONUCLEASE H-LIKE SUPERFAMILY PROTEIN"/>
    <property type="match status" value="1"/>
</dbReference>
<organism evidence="2">
    <name type="scientific">Brassica napus</name>
    <name type="common">Rape</name>
    <dbReference type="NCBI Taxonomy" id="3708"/>
    <lineage>
        <taxon>Eukaryota</taxon>
        <taxon>Viridiplantae</taxon>
        <taxon>Streptophyta</taxon>
        <taxon>Embryophyta</taxon>
        <taxon>Tracheophyta</taxon>
        <taxon>Spermatophyta</taxon>
        <taxon>Magnoliopsida</taxon>
        <taxon>eudicotyledons</taxon>
        <taxon>Gunneridae</taxon>
        <taxon>Pentapetalae</taxon>
        <taxon>rosids</taxon>
        <taxon>malvids</taxon>
        <taxon>Brassicales</taxon>
        <taxon>Brassicaceae</taxon>
        <taxon>Brassiceae</taxon>
        <taxon>Brassica</taxon>
    </lineage>
</organism>
<dbReference type="InterPro" id="IPR044730">
    <property type="entry name" value="RNase_H-like_dom_plant"/>
</dbReference>
<evidence type="ECO:0000313" key="2">
    <source>
        <dbReference type="EMBL" id="CAF2142068.1"/>
    </source>
</evidence>
<dbReference type="Proteomes" id="UP001295469">
    <property type="component" value="Chromosome A02"/>
</dbReference>
<dbReference type="CDD" id="cd06222">
    <property type="entry name" value="RNase_H_like"/>
    <property type="match status" value="1"/>
</dbReference>
<gene>
    <name evidence="2" type="ORF">DARMORV10_A02P28410.1</name>
</gene>